<sequence length="56" mass="6441">MRMLVYDSFRFSSWNSITVNLWFDGGFGTCFLIHEVVITSICSTVLLFVNLVVMET</sequence>
<organism evidence="2 3">
    <name type="scientific">Parasponia andersonii</name>
    <name type="common">Sponia andersonii</name>
    <dbReference type="NCBI Taxonomy" id="3476"/>
    <lineage>
        <taxon>Eukaryota</taxon>
        <taxon>Viridiplantae</taxon>
        <taxon>Streptophyta</taxon>
        <taxon>Embryophyta</taxon>
        <taxon>Tracheophyta</taxon>
        <taxon>Spermatophyta</taxon>
        <taxon>Magnoliopsida</taxon>
        <taxon>eudicotyledons</taxon>
        <taxon>Gunneridae</taxon>
        <taxon>Pentapetalae</taxon>
        <taxon>rosids</taxon>
        <taxon>fabids</taxon>
        <taxon>Rosales</taxon>
        <taxon>Cannabaceae</taxon>
        <taxon>Parasponia</taxon>
    </lineage>
</organism>
<keyword evidence="1" id="KW-0472">Membrane</keyword>
<keyword evidence="1" id="KW-0812">Transmembrane</keyword>
<keyword evidence="3" id="KW-1185">Reference proteome</keyword>
<proteinExistence type="predicted"/>
<evidence type="ECO:0000313" key="2">
    <source>
        <dbReference type="EMBL" id="PON68516.1"/>
    </source>
</evidence>
<protein>
    <submittedName>
        <fullName evidence="2">Uncharacterized protein</fullName>
    </submittedName>
</protein>
<dbReference type="AlphaFoldDB" id="A0A2P5D5I6"/>
<dbReference type="Proteomes" id="UP000237105">
    <property type="component" value="Unassembled WGS sequence"/>
</dbReference>
<evidence type="ECO:0000313" key="3">
    <source>
        <dbReference type="Proteomes" id="UP000237105"/>
    </source>
</evidence>
<dbReference type="OrthoDB" id="10401151at2759"/>
<evidence type="ECO:0000256" key="1">
    <source>
        <dbReference type="SAM" id="Phobius"/>
    </source>
</evidence>
<gene>
    <name evidence="2" type="ORF">PanWU01x14_094870</name>
</gene>
<accession>A0A2P5D5I6</accession>
<name>A0A2P5D5I6_PARAD</name>
<reference evidence="3" key="1">
    <citation type="submission" date="2016-06" db="EMBL/GenBank/DDBJ databases">
        <title>Parallel loss of symbiosis genes in relatives of nitrogen-fixing non-legume Parasponia.</title>
        <authorList>
            <person name="Van Velzen R."/>
            <person name="Holmer R."/>
            <person name="Bu F."/>
            <person name="Rutten L."/>
            <person name="Van Zeijl A."/>
            <person name="Liu W."/>
            <person name="Santuari L."/>
            <person name="Cao Q."/>
            <person name="Sharma T."/>
            <person name="Shen D."/>
            <person name="Roswanjaya Y."/>
            <person name="Wardhani T."/>
            <person name="Kalhor M.S."/>
            <person name="Jansen J."/>
            <person name="Van den Hoogen J."/>
            <person name="Gungor B."/>
            <person name="Hartog M."/>
            <person name="Hontelez J."/>
            <person name="Verver J."/>
            <person name="Yang W.-C."/>
            <person name="Schijlen E."/>
            <person name="Repin R."/>
            <person name="Schilthuizen M."/>
            <person name="Schranz E."/>
            <person name="Heidstra R."/>
            <person name="Miyata K."/>
            <person name="Fedorova E."/>
            <person name="Kohlen W."/>
            <person name="Bisseling T."/>
            <person name="Smit S."/>
            <person name="Geurts R."/>
        </authorList>
    </citation>
    <scope>NUCLEOTIDE SEQUENCE [LARGE SCALE GENOMIC DNA]</scope>
    <source>
        <strain evidence="3">cv. WU1-14</strain>
    </source>
</reference>
<keyword evidence="1" id="KW-1133">Transmembrane helix</keyword>
<comment type="caution">
    <text evidence="2">The sequence shown here is derived from an EMBL/GenBank/DDBJ whole genome shotgun (WGS) entry which is preliminary data.</text>
</comment>
<dbReference type="EMBL" id="JXTB01000062">
    <property type="protein sequence ID" value="PON68516.1"/>
    <property type="molecule type" value="Genomic_DNA"/>
</dbReference>
<feature type="transmembrane region" description="Helical" evidence="1">
    <location>
        <begin position="31"/>
        <end position="53"/>
    </location>
</feature>